<dbReference type="GO" id="GO:0004519">
    <property type="term" value="F:endonuclease activity"/>
    <property type="evidence" value="ECO:0007669"/>
    <property type="project" value="UniProtKB-KW"/>
</dbReference>
<dbReference type="SUPFAM" id="SSF50630">
    <property type="entry name" value="Acid proteases"/>
    <property type="match status" value="1"/>
</dbReference>
<evidence type="ECO:0000256" key="8">
    <source>
        <dbReference type="SAM" id="MobiDB-lite"/>
    </source>
</evidence>
<evidence type="ECO:0000256" key="7">
    <source>
        <dbReference type="ARBA" id="ARBA00023268"/>
    </source>
</evidence>
<dbReference type="Pfam" id="PF17919">
    <property type="entry name" value="RT_RNaseH_2"/>
    <property type="match status" value="1"/>
</dbReference>
<reference evidence="11 12" key="1">
    <citation type="submission" date="2013-05" db="EMBL/GenBank/DDBJ databases">
        <title>Draft genome of the parasitic nematode Anyclostoma ceylanicum.</title>
        <authorList>
            <person name="Mitreva M."/>
        </authorList>
    </citation>
    <scope>NUCLEOTIDE SEQUENCE [LARGE SCALE GENOMIC DNA]</scope>
</reference>
<dbReference type="GO" id="GO:0004190">
    <property type="term" value="F:aspartic-type endopeptidase activity"/>
    <property type="evidence" value="ECO:0007669"/>
    <property type="project" value="InterPro"/>
</dbReference>
<evidence type="ECO:0000256" key="4">
    <source>
        <dbReference type="ARBA" id="ARBA00022722"/>
    </source>
</evidence>
<accession>A0A0D6LZZ3</accession>
<dbReference type="InterPro" id="IPR043128">
    <property type="entry name" value="Rev_trsase/Diguanyl_cyclase"/>
</dbReference>
<dbReference type="FunFam" id="3.30.70.270:FF:000020">
    <property type="entry name" value="Transposon Tf2-6 polyprotein-like Protein"/>
    <property type="match status" value="1"/>
</dbReference>
<dbReference type="PROSITE" id="PS50175">
    <property type="entry name" value="ASP_PROT_RETROV"/>
    <property type="match status" value="1"/>
</dbReference>
<evidence type="ECO:0000313" key="12">
    <source>
        <dbReference type="Proteomes" id="UP000054495"/>
    </source>
</evidence>
<dbReference type="Gene3D" id="3.30.70.270">
    <property type="match status" value="2"/>
</dbReference>
<dbReference type="SUPFAM" id="SSF56672">
    <property type="entry name" value="DNA/RNA polymerases"/>
    <property type="match status" value="1"/>
</dbReference>
<dbReference type="GO" id="GO:0003964">
    <property type="term" value="F:RNA-directed DNA polymerase activity"/>
    <property type="evidence" value="ECO:0007669"/>
    <property type="project" value="UniProtKB-EC"/>
</dbReference>
<dbReference type="InterPro" id="IPR041577">
    <property type="entry name" value="RT_RNaseH_2"/>
</dbReference>
<dbReference type="PROSITE" id="PS50878">
    <property type="entry name" value="RT_POL"/>
    <property type="match status" value="1"/>
</dbReference>
<keyword evidence="12" id="KW-1185">Reference proteome</keyword>
<organism evidence="11 12">
    <name type="scientific">Ancylostoma ceylanicum</name>
    <dbReference type="NCBI Taxonomy" id="53326"/>
    <lineage>
        <taxon>Eukaryota</taxon>
        <taxon>Metazoa</taxon>
        <taxon>Ecdysozoa</taxon>
        <taxon>Nematoda</taxon>
        <taxon>Chromadorea</taxon>
        <taxon>Rhabditida</taxon>
        <taxon>Rhabditina</taxon>
        <taxon>Rhabditomorpha</taxon>
        <taxon>Strongyloidea</taxon>
        <taxon>Ancylostomatidae</taxon>
        <taxon>Ancylostomatinae</taxon>
        <taxon>Ancylostoma</taxon>
    </lineage>
</organism>
<dbReference type="Proteomes" id="UP000054495">
    <property type="component" value="Unassembled WGS sequence"/>
</dbReference>
<keyword evidence="6" id="KW-0378">Hydrolase</keyword>
<dbReference type="CDD" id="cd09274">
    <property type="entry name" value="RNase_HI_RT_Ty3"/>
    <property type="match status" value="1"/>
</dbReference>
<evidence type="ECO:0000256" key="3">
    <source>
        <dbReference type="ARBA" id="ARBA00022695"/>
    </source>
</evidence>
<evidence type="ECO:0000256" key="6">
    <source>
        <dbReference type="ARBA" id="ARBA00022801"/>
    </source>
</evidence>
<keyword evidence="4" id="KW-0540">Nuclease</keyword>
<gene>
    <name evidence="11" type="ORF">ANCCEY_03287</name>
</gene>
<evidence type="ECO:0000259" key="10">
    <source>
        <dbReference type="PROSITE" id="PS50878"/>
    </source>
</evidence>
<dbReference type="InterPro" id="IPR000477">
    <property type="entry name" value="RT_dom"/>
</dbReference>
<evidence type="ECO:0000256" key="5">
    <source>
        <dbReference type="ARBA" id="ARBA00022759"/>
    </source>
</evidence>
<evidence type="ECO:0000259" key="9">
    <source>
        <dbReference type="PROSITE" id="PS50175"/>
    </source>
</evidence>
<dbReference type="Pfam" id="PF00078">
    <property type="entry name" value="RVT_1"/>
    <property type="match status" value="1"/>
</dbReference>
<evidence type="ECO:0000256" key="2">
    <source>
        <dbReference type="ARBA" id="ARBA00022679"/>
    </source>
</evidence>
<keyword evidence="2" id="KW-0808">Transferase</keyword>
<evidence type="ECO:0000313" key="11">
    <source>
        <dbReference type="EMBL" id="EPB77615.1"/>
    </source>
</evidence>
<keyword evidence="5" id="KW-0255">Endonuclease</keyword>
<dbReference type="EMBL" id="KE124832">
    <property type="protein sequence ID" value="EPB77615.1"/>
    <property type="molecule type" value="Genomic_DNA"/>
</dbReference>
<dbReference type="InterPro" id="IPR001995">
    <property type="entry name" value="Peptidase_A2_cat"/>
</dbReference>
<dbReference type="Gene3D" id="3.10.10.10">
    <property type="entry name" value="HIV Type 1 Reverse Transcriptase, subunit A, domain 1"/>
    <property type="match status" value="1"/>
</dbReference>
<name>A0A0D6LZZ3_9BILA</name>
<feature type="compositionally biased region" description="Basic and acidic residues" evidence="8">
    <location>
        <begin position="1008"/>
        <end position="1026"/>
    </location>
</feature>
<dbReference type="InterPro" id="IPR021109">
    <property type="entry name" value="Peptidase_aspartic_dom_sf"/>
</dbReference>
<protein>
    <recommendedName>
        <fullName evidence="1">RNA-directed DNA polymerase</fullName>
        <ecNumber evidence="1">2.7.7.49</ecNumber>
    </recommendedName>
</protein>
<dbReference type="Pfam" id="PF13975">
    <property type="entry name" value="gag-asp_proteas"/>
    <property type="match status" value="1"/>
</dbReference>
<feature type="domain" description="Reverse transcriptase" evidence="10">
    <location>
        <begin position="493"/>
        <end position="671"/>
    </location>
</feature>
<feature type="region of interest" description="Disordered" evidence="8">
    <location>
        <begin position="1008"/>
        <end position="1061"/>
    </location>
</feature>
<dbReference type="InterPro" id="IPR050951">
    <property type="entry name" value="Retrovirus_Pol_polyprotein"/>
</dbReference>
<evidence type="ECO:0000256" key="1">
    <source>
        <dbReference type="ARBA" id="ARBA00012493"/>
    </source>
</evidence>
<feature type="domain" description="Peptidase A2" evidence="9">
    <location>
        <begin position="324"/>
        <end position="342"/>
    </location>
</feature>
<dbReference type="InterPro" id="IPR055510">
    <property type="entry name" value="DUF7083"/>
</dbReference>
<dbReference type="PANTHER" id="PTHR37984:SF5">
    <property type="entry name" value="PROTEIN NYNRIN-LIKE"/>
    <property type="match status" value="1"/>
</dbReference>
<dbReference type="CDD" id="cd01647">
    <property type="entry name" value="RT_LTR"/>
    <property type="match status" value="1"/>
</dbReference>
<proteinExistence type="predicted"/>
<sequence>MPRATEDKPSESHLEKVLMAMVEQMRLQHEEMKTLFSALAPAQGTAVQEISKDQYDQLSKDVQKFVSDEDSGHTFAYWYKRYGPVIRDSNLPDSKKRDLILMKLDEDAYRKYADDVLPMQPHEIDFETTVANLQKLFASKKTMIRRRYECLRISCPPLTASYMPFRDYANTIKRMDEDAQLKELDYTALKTLQFIAGLQDPSLREVRLRMLRRLDTHGEDTPLTIEDLVAECENFTALKMDNTDMEGCHDIHAVQKKKIKCFNCGGPHYRSTCPLLSSDTGQKMRQKSKRRSYRRKRNQCKNVVSFAAENARTYLDVTIRGRSLRFQLDTGADITLISRRTWKKLGCTPLEPCVMPVKTADGTAMKIDGRFSTDFYVTDRVKGKEIQGNGTCYVTESTNLLGLEWCIQLPAYKEFKEKYHCRLVTQEETTRAETIAELKKQYAEVFECGLGRCTKSKAKLLLKNNVVPIFKKKRPVPCASVPDLDAEIDRLVAEEVISPVEHSEWAAPIVVVKKKNGQIRLCADFSTGLNDALQLHQHPLPTAEDVFTKLNGGQLFTQIDFAEAYLQVEVEDESKELLTINTHRGLFRYNRLPFGVKSAPGIFQQIMDSMICGLEGVAAYLDDVIVTGRTYEEHRRNLEALFGRIHEYGFRVRMEKCNFLMPQIRYVGCIIDKNGRHPDPEKIEIIRQMPVPKNVAEVCSFLGMISYYGSFVAEMRQLRAPLDALLKKNVPFNWNEECEAAFTRAKEVLASDLLLTHFDPSLEIIVAADASDYGIGAVILHRMPDGTEKAICHASRSLTAAEKNYGQIEKEGLALIFAVRKFHRYIYGRRFKLLTDHKPLLHIFGPNKMVPVYTANRLQRWKLIILGYDFDLEYQKTTEFGQADVLSRLIPPRPAQTEDVVIAKIEQDILAVQAAAINALPVTRRAIEEESYHMEDLVWVRDYRPGHEKWIPARVKRRYGRAVYDVLTEEDELWRRHANQMRGKEQHCVSREDTDAFDLSFHREDRRYNDVGEPITDAKDNVEDRGATTLPPTSTRPARQRRPPNRLQVDPKMKAYTTRSS</sequence>
<dbReference type="GO" id="GO:0006508">
    <property type="term" value="P:proteolysis"/>
    <property type="evidence" value="ECO:0007669"/>
    <property type="project" value="InterPro"/>
</dbReference>
<keyword evidence="7" id="KW-0511">Multifunctional enzyme</keyword>
<keyword evidence="3" id="KW-0548">Nucleotidyltransferase</keyword>
<dbReference type="AlphaFoldDB" id="A0A0D6LZZ3"/>
<dbReference type="Pfam" id="PF23309">
    <property type="entry name" value="DUF7083"/>
    <property type="match status" value="1"/>
</dbReference>
<dbReference type="InterPro" id="IPR043502">
    <property type="entry name" value="DNA/RNA_pol_sf"/>
</dbReference>
<dbReference type="EC" id="2.7.7.49" evidence="1"/>
<dbReference type="Gene3D" id="2.40.70.10">
    <property type="entry name" value="Acid Proteases"/>
    <property type="match status" value="1"/>
</dbReference>
<dbReference type="PANTHER" id="PTHR37984">
    <property type="entry name" value="PROTEIN CBG26694"/>
    <property type="match status" value="1"/>
</dbReference>